<dbReference type="GO" id="GO:0003700">
    <property type="term" value="F:DNA-binding transcription factor activity"/>
    <property type="evidence" value="ECO:0007669"/>
    <property type="project" value="InterPro"/>
</dbReference>
<dbReference type="PANTHER" id="PTHR43537:SF5">
    <property type="entry name" value="UXU OPERON TRANSCRIPTIONAL REGULATOR"/>
    <property type="match status" value="1"/>
</dbReference>
<dbReference type="Proteomes" id="UP000542813">
    <property type="component" value="Unassembled WGS sequence"/>
</dbReference>
<evidence type="ECO:0000259" key="4">
    <source>
        <dbReference type="PROSITE" id="PS50949"/>
    </source>
</evidence>
<sequence length="225" mass="24359">MSDGTLSPLEHRRESVTDIVYTSIRAAIIGRDLAPGAPVTEAALSAQLSVSKTPVREALLRLTHIGLIEPDPRRGSRVVVPSRGALRESYEVRIAVECEAARLVAERALSVPELAGLEDLARRSVARAESDDHEGFWELDREFHLLMADLAGNARLGLLVEDAVDLAWILRRRDSPSADASVACARQHVDLHAAVAAADPARAEAAMRLHLTDVQDTVLAAFTEP</sequence>
<dbReference type="AlphaFoldDB" id="A0A7W9GRW0"/>
<evidence type="ECO:0000256" key="1">
    <source>
        <dbReference type="ARBA" id="ARBA00023015"/>
    </source>
</evidence>
<dbReference type="Pfam" id="PF07729">
    <property type="entry name" value="FCD"/>
    <property type="match status" value="1"/>
</dbReference>
<dbReference type="SUPFAM" id="SSF46785">
    <property type="entry name" value="Winged helix' DNA-binding domain"/>
    <property type="match status" value="1"/>
</dbReference>
<protein>
    <submittedName>
        <fullName evidence="5">DNA-binding GntR family transcriptional regulator</fullName>
    </submittedName>
</protein>
<evidence type="ECO:0000313" key="5">
    <source>
        <dbReference type="EMBL" id="MBB5788586.1"/>
    </source>
</evidence>
<proteinExistence type="predicted"/>
<organism evidence="5 6">
    <name type="scientific">Jiangella mangrovi</name>
    <dbReference type="NCBI Taxonomy" id="1524084"/>
    <lineage>
        <taxon>Bacteria</taxon>
        <taxon>Bacillati</taxon>
        <taxon>Actinomycetota</taxon>
        <taxon>Actinomycetes</taxon>
        <taxon>Jiangellales</taxon>
        <taxon>Jiangellaceae</taxon>
        <taxon>Jiangella</taxon>
    </lineage>
</organism>
<reference evidence="5 6" key="1">
    <citation type="submission" date="2020-08" db="EMBL/GenBank/DDBJ databases">
        <title>Sequencing the genomes of 1000 actinobacteria strains.</title>
        <authorList>
            <person name="Klenk H.-P."/>
        </authorList>
    </citation>
    <scope>NUCLEOTIDE SEQUENCE [LARGE SCALE GENOMIC DNA]</scope>
    <source>
        <strain evidence="5 6">DSM 102122</strain>
    </source>
</reference>
<gene>
    <name evidence="5" type="ORF">HD601_003161</name>
</gene>
<keyword evidence="1" id="KW-0805">Transcription regulation</keyword>
<dbReference type="Gene3D" id="1.10.10.10">
    <property type="entry name" value="Winged helix-like DNA-binding domain superfamily/Winged helix DNA-binding domain"/>
    <property type="match status" value="1"/>
</dbReference>
<dbReference type="PANTHER" id="PTHR43537">
    <property type="entry name" value="TRANSCRIPTIONAL REGULATOR, GNTR FAMILY"/>
    <property type="match status" value="1"/>
</dbReference>
<dbReference type="InterPro" id="IPR011711">
    <property type="entry name" value="GntR_C"/>
</dbReference>
<dbReference type="InterPro" id="IPR036388">
    <property type="entry name" value="WH-like_DNA-bd_sf"/>
</dbReference>
<dbReference type="InterPro" id="IPR036390">
    <property type="entry name" value="WH_DNA-bd_sf"/>
</dbReference>
<feature type="domain" description="HTH gntR-type" evidence="4">
    <location>
        <begin position="14"/>
        <end position="81"/>
    </location>
</feature>
<evidence type="ECO:0000313" key="6">
    <source>
        <dbReference type="Proteomes" id="UP000542813"/>
    </source>
</evidence>
<evidence type="ECO:0000256" key="2">
    <source>
        <dbReference type="ARBA" id="ARBA00023125"/>
    </source>
</evidence>
<dbReference type="InterPro" id="IPR008920">
    <property type="entry name" value="TF_FadR/GntR_C"/>
</dbReference>
<dbReference type="Gene3D" id="1.20.120.530">
    <property type="entry name" value="GntR ligand-binding domain-like"/>
    <property type="match status" value="1"/>
</dbReference>
<accession>A0A7W9GRW0</accession>
<dbReference type="CDD" id="cd07377">
    <property type="entry name" value="WHTH_GntR"/>
    <property type="match status" value="1"/>
</dbReference>
<dbReference type="EMBL" id="JACHMM010000001">
    <property type="protein sequence ID" value="MBB5788586.1"/>
    <property type="molecule type" value="Genomic_DNA"/>
</dbReference>
<keyword evidence="3" id="KW-0804">Transcription</keyword>
<dbReference type="PROSITE" id="PS50949">
    <property type="entry name" value="HTH_GNTR"/>
    <property type="match status" value="1"/>
</dbReference>
<comment type="caution">
    <text evidence="5">The sequence shown here is derived from an EMBL/GenBank/DDBJ whole genome shotgun (WGS) entry which is preliminary data.</text>
</comment>
<dbReference type="SUPFAM" id="SSF48008">
    <property type="entry name" value="GntR ligand-binding domain-like"/>
    <property type="match status" value="1"/>
</dbReference>
<dbReference type="GO" id="GO:0003677">
    <property type="term" value="F:DNA binding"/>
    <property type="evidence" value="ECO:0007669"/>
    <property type="project" value="UniProtKB-KW"/>
</dbReference>
<keyword evidence="2 5" id="KW-0238">DNA-binding</keyword>
<dbReference type="SMART" id="SM00895">
    <property type="entry name" value="FCD"/>
    <property type="match status" value="1"/>
</dbReference>
<dbReference type="InterPro" id="IPR000524">
    <property type="entry name" value="Tscrpt_reg_HTH_GntR"/>
</dbReference>
<keyword evidence="6" id="KW-1185">Reference proteome</keyword>
<evidence type="ECO:0000256" key="3">
    <source>
        <dbReference type="ARBA" id="ARBA00023163"/>
    </source>
</evidence>
<dbReference type="Pfam" id="PF00392">
    <property type="entry name" value="GntR"/>
    <property type="match status" value="1"/>
</dbReference>
<dbReference type="SMART" id="SM00345">
    <property type="entry name" value="HTH_GNTR"/>
    <property type="match status" value="1"/>
</dbReference>
<dbReference type="RefSeq" id="WP_184823356.1">
    <property type="nucleotide sequence ID" value="NZ_JACHMM010000001.1"/>
</dbReference>
<name>A0A7W9GRW0_9ACTN</name>